<accession>A0A4U0SGZ1</accession>
<dbReference type="PANTHER" id="PTHR46696">
    <property type="entry name" value="P450, PUTATIVE (EUROFUNG)-RELATED"/>
    <property type="match status" value="1"/>
</dbReference>
<keyword evidence="4 7" id="KW-0560">Oxidoreductase</keyword>
<dbReference type="InterPro" id="IPR002397">
    <property type="entry name" value="Cyt_P450_B"/>
</dbReference>
<dbReference type="GO" id="GO:0004497">
    <property type="term" value="F:monooxygenase activity"/>
    <property type="evidence" value="ECO:0007669"/>
    <property type="project" value="UniProtKB-KW"/>
</dbReference>
<dbReference type="Proteomes" id="UP000305778">
    <property type="component" value="Unassembled WGS sequence"/>
</dbReference>
<gene>
    <name evidence="8" type="ORF">FCI23_29785</name>
</gene>
<dbReference type="AlphaFoldDB" id="A0A4U0SGZ1"/>
<evidence type="ECO:0000313" key="8">
    <source>
        <dbReference type="EMBL" id="TKA08088.1"/>
    </source>
</evidence>
<comment type="caution">
    <text evidence="8">The sequence shown here is derived from an EMBL/GenBank/DDBJ whole genome shotgun (WGS) entry which is preliminary data.</text>
</comment>
<dbReference type="SUPFAM" id="SSF48264">
    <property type="entry name" value="Cytochrome P450"/>
    <property type="match status" value="1"/>
</dbReference>
<evidence type="ECO:0000256" key="2">
    <source>
        <dbReference type="ARBA" id="ARBA00022617"/>
    </source>
</evidence>
<dbReference type="CDD" id="cd11029">
    <property type="entry name" value="CYP107-like"/>
    <property type="match status" value="1"/>
</dbReference>
<sequence>MEPESRPVVIDPSGSDIHGEGARFREHGPATLVELPGQVVAWAVTDQALLKELLTDPRVSKDPRQHWTAWANGEITPEWPLFTWVAVTNMFTAYGGDHRRLRKLVSTAFTARRTEALRPRIEVMAADLLDGLAASPRGEAVDLREEYCYPIPIQVICELFGVSNEDTRKELRRLVDSIFNTAATPEEAAATFQGMHTVLSDLVALKRKTPGDDITSGLIAAREEDGSRLTEGELVDTLLLMISAGHETTVNLLDNAIHAMLTHPDQLELVRVGRASWNDVIEETLRAEAPVASLPLRYAVDDIESGGVTFKKGDAILAAYAAAGRSPAFHGADADRFDVTRVNKEHLAFGHGVHFCLGAPLARLEAAIALPALFRRFPDLALAVPADELLPVESFISNGHRSLPVHLDGATREAG</sequence>
<dbReference type="PRINTS" id="PR00359">
    <property type="entry name" value="BP450"/>
</dbReference>
<dbReference type="InterPro" id="IPR017972">
    <property type="entry name" value="Cyt_P450_CS"/>
</dbReference>
<dbReference type="OrthoDB" id="5500002at2"/>
<dbReference type="InterPro" id="IPR001128">
    <property type="entry name" value="Cyt_P450"/>
</dbReference>
<evidence type="ECO:0000256" key="3">
    <source>
        <dbReference type="ARBA" id="ARBA00022723"/>
    </source>
</evidence>
<protein>
    <submittedName>
        <fullName evidence="8">Cytochrome P450</fullName>
    </submittedName>
</protein>
<dbReference type="Gene3D" id="1.10.630.10">
    <property type="entry name" value="Cytochrome P450"/>
    <property type="match status" value="1"/>
</dbReference>
<dbReference type="Pfam" id="PF00067">
    <property type="entry name" value="p450"/>
    <property type="match status" value="2"/>
</dbReference>
<evidence type="ECO:0000313" key="9">
    <source>
        <dbReference type="Proteomes" id="UP000305778"/>
    </source>
</evidence>
<evidence type="ECO:0000256" key="5">
    <source>
        <dbReference type="ARBA" id="ARBA00023004"/>
    </source>
</evidence>
<keyword evidence="5 7" id="KW-0408">Iron</keyword>
<evidence type="ECO:0000256" key="6">
    <source>
        <dbReference type="ARBA" id="ARBA00023033"/>
    </source>
</evidence>
<keyword evidence="3 7" id="KW-0479">Metal-binding</keyword>
<proteinExistence type="inferred from homology"/>
<keyword evidence="6 7" id="KW-0503">Monooxygenase</keyword>
<evidence type="ECO:0000256" key="1">
    <source>
        <dbReference type="ARBA" id="ARBA00010617"/>
    </source>
</evidence>
<dbReference type="PANTHER" id="PTHR46696:SF1">
    <property type="entry name" value="CYTOCHROME P450 YJIB-RELATED"/>
    <property type="match status" value="1"/>
</dbReference>
<name>A0A4U0SGZ1_9ACTN</name>
<dbReference type="InterPro" id="IPR036396">
    <property type="entry name" value="Cyt_P450_sf"/>
</dbReference>
<organism evidence="8 9">
    <name type="scientific">Actinacidiphila oryziradicis</name>
    <dbReference type="NCBI Taxonomy" id="2571141"/>
    <lineage>
        <taxon>Bacteria</taxon>
        <taxon>Bacillati</taxon>
        <taxon>Actinomycetota</taxon>
        <taxon>Actinomycetes</taxon>
        <taxon>Kitasatosporales</taxon>
        <taxon>Streptomycetaceae</taxon>
        <taxon>Actinacidiphila</taxon>
    </lineage>
</organism>
<dbReference type="GO" id="GO:0020037">
    <property type="term" value="F:heme binding"/>
    <property type="evidence" value="ECO:0007669"/>
    <property type="project" value="InterPro"/>
</dbReference>
<dbReference type="GO" id="GO:0016705">
    <property type="term" value="F:oxidoreductase activity, acting on paired donors, with incorporation or reduction of molecular oxygen"/>
    <property type="evidence" value="ECO:0007669"/>
    <property type="project" value="InterPro"/>
</dbReference>
<dbReference type="GO" id="GO:0005506">
    <property type="term" value="F:iron ion binding"/>
    <property type="evidence" value="ECO:0007669"/>
    <property type="project" value="InterPro"/>
</dbReference>
<comment type="similarity">
    <text evidence="1 7">Belongs to the cytochrome P450 family.</text>
</comment>
<dbReference type="PRINTS" id="PR00385">
    <property type="entry name" value="P450"/>
</dbReference>
<reference evidence="8 9" key="1">
    <citation type="submission" date="2019-04" db="EMBL/GenBank/DDBJ databases">
        <title>Streptomyces oryziradicis sp. nov., a novel actinomycete isolated from rhizosphere soil of rice (Oryza sativa L.).</title>
        <authorList>
            <person name="Li C."/>
        </authorList>
    </citation>
    <scope>NUCLEOTIDE SEQUENCE [LARGE SCALE GENOMIC DNA]</scope>
    <source>
        <strain evidence="8 9">NEAU-C40</strain>
    </source>
</reference>
<dbReference type="PROSITE" id="PS00086">
    <property type="entry name" value="CYTOCHROME_P450"/>
    <property type="match status" value="1"/>
</dbReference>
<keyword evidence="2 7" id="KW-0349">Heme</keyword>
<dbReference type="FunFam" id="1.10.630.10:FF:000018">
    <property type="entry name" value="Cytochrome P450 monooxygenase"/>
    <property type="match status" value="1"/>
</dbReference>
<keyword evidence="9" id="KW-1185">Reference proteome</keyword>
<evidence type="ECO:0000256" key="7">
    <source>
        <dbReference type="RuleBase" id="RU000461"/>
    </source>
</evidence>
<dbReference type="EMBL" id="SUMC01000034">
    <property type="protein sequence ID" value="TKA08088.1"/>
    <property type="molecule type" value="Genomic_DNA"/>
</dbReference>
<evidence type="ECO:0000256" key="4">
    <source>
        <dbReference type="ARBA" id="ARBA00023002"/>
    </source>
</evidence>